<feature type="domain" description="HTH cro/C1-type" evidence="1">
    <location>
        <begin position="17"/>
        <end position="72"/>
    </location>
</feature>
<dbReference type="CDD" id="cd00093">
    <property type="entry name" value="HTH_XRE"/>
    <property type="match status" value="1"/>
</dbReference>
<dbReference type="AlphaFoldDB" id="A0A852U2N8"/>
<dbReference type="EMBL" id="JACCCC010000001">
    <property type="protein sequence ID" value="NYE50469.1"/>
    <property type="molecule type" value="Genomic_DNA"/>
</dbReference>
<reference evidence="2 3" key="1">
    <citation type="submission" date="2020-07" db="EMBL/GenBank/DDBJ databases">
        <title>Sequencing the genomes of 1000 actinobacteria strains.</title>
        <authorList>
            <person name="Klenk H.-P."/>
        </authorList>
    </citation>
    <scope>NUCLEOTIDE SEQUENCE [LARGE SCALE GENOMIC DNA]</scope>
    <source>
        <strain evidence="2 3">CXB654</strain>
    </source>
</reference>
<dbReference type="RefSeq" id="WP_179645945.1">
    <property type="nucleotide sequence ID" value="NZ_BAAAYY010000006.1"/>
</dbReference>
<dbReference type="Proteomes" id="UP000589036">
    <property type="component" value="Unassembled WGS sequence"/>
</dbReference>
<name>A0A852U2N8_9ACTN</name>
<dbReference type="SUPFAM" id="SSF47413">
    <property type="entry name" value="lambda repressor-like DNA-binding domains"/>
    <property type="match status" value="1"/>
</dbReference>
<dbReference type="Pfam" id="PF13560">
    <property type="entry name" value="HTH_31"/>
    <property type="match status" value="1"/>
</dbReference>
<proteinExistence type="predicted"/>
<dbReference type="GO" id="GO:0003677">
    <property type="term" value="F:DNA binding"/>
    <property type="evidence" value="ECO:0007669"/>
    <property type="project" value="InterPro"/>
</dbReference>
<comment type="caution">
    <text evidence="2">The sequence shown here is derived from an EMBL/GenBank/DDBJ whole genome shotgun (WGS) entry which is preliminary data.</text>
</comment>
<organism evidence="2 3">
    <name type="scientific">Spinactinospora alkalitolerans</name>
    <dbReference type="NCBI Taxonomy" id="687207"/>
    <lineage>
        <taxon>Bacteria</taxon>
        <taxon>Bacillati</taxon>
        <taxon>Actinomycetota</taxon>
        <taxon>Actinomycetes</taxon>
        <taxon>Streptosporangiales</taxon>
        <taxon>Nocardiopsidaceae</taxon>
        <taxon>Spinactinospora</taxon>
    </lineage>
</organism>
<gene>
    <name evidence="2" type="ORF">HDA32_005589</name>
</gene>
<evidence type="ECO:0000313" key="2">
    <source>
        <dbReference type="EMBL" id="NYE50469.1"/>
    </source>
</evidence>
<dbReference type="SMART" id="SM00530">
    <property type="entry name" value="HTH_XRE"/>
    <property type="match status" value="1"/>
</dbReference>
<keyword evidence="3" id="KW-1185">Reference proteome</keyword>
<dbReference type="InterPro" id="IPR043917">
    <property type="entry name" value="DUF5753"/>
</dbReference>
<protein>
    <submittedName>
        <fullName evidence="2">Transcriptional regulator with XRE-family HTH domain</fullName>
    </submittedName>
</protein>
<evidence type="ECO:0000259" key="1">
    <source>
        <dbReference type="SMART" id="SM00530"/>
    </source>
</evidence>
<evidence type="ECO:0000313" key="3">
    <source>
        <dbReference type="Proteomes" id="UP000589036"/>
    </source>
</evidence>
<dbReference type="Pfam" id="PF19054">
    <property type="entry name" value="DUF5753"/>
    <property type="match status" value="1"/>
</dbReference>
<dbReference type="InterPro" id="IPR010982">
    <property type="entry name" value="Lambda_DNA-bd_dom_sf"/>
</dbReference>
<dbReference type="InterPro" id="IPR001387">
    <property type="entry name" value="Cro/C1-type_HTH"/>
</dbReference>
<sequence length="286" mass="32324">MVKRRGPVVGRRKLGKALRRLREAADLKGADVARQLKCVTSRISRIEGGDLVPNRDDLRIMLEMYGVEDDSERQLLFDLLTEANRKGWYESYGRIMHPKFQVYIGLETDATALNAYETVFVHGLLQTSAYAHAIIDATMPRAYPEEVDELSELRVKRQEALTRSDDPLQLWAILEEGAIRRPVGGSSTMRAQVEHLLQVTELPSVHVQIMPTSVGAHAGLSGPFTIMEFDQEIPDILFVESQGGNLYLEKPADLRRCKLTMNLLRDKAAATEESRRLLMELAKEHE</sequence>
<dbReference type="Gene3D" id="1.10.260.40">
    <property type="entry name" value="lambda repressor-like DNA-binding domains"/>
    <property type="match status" value="1"/>
</dbReference>
<accession>A0A852U2N8</accession>